<name>A0ABW3GIJ5_9PROT</name>
<reference evidence="3" key="1">
    <citation type="journal article" date="2019" name="Int. J. Syst. Evol. Microbiol.">
        <title>The Global Catalogue of Microorganisms (GCM) 10K type strain sequencing project: providing services to taxonomists for standard genome sequencing and annotation.</title>
        <authorList>
            <consortium name="The Broad Institute Genomics Platform"/>
            <consortium name="The Broad Institute Genome Sequencing Center for Infectious Disease"/>
            <person name="Wu L."/>
            <person name="Ma J."/>
        </authorList>
    </citation>
    <scope>NUCLEOTIDE SEQUENCE [LARGE SCALE GENOMIC DNA]</scope>
    <source>
        <strain evidence="3">CCUG 59685</strain>
    </source>
</reference>
<dbReference type="SUPFAM" id="SSF48452">
    <property type="entry name" value="TPR-like"/>
    <property type="match status" value="1"/>
</dbReference>
<gene>
    <name evidence="2" type="ORF">ACFQ1T_07060</name>
</gene>
<dbReference type="Pfam" id="PF13181">
    <property type="entry name" value="TPR_8"/>
    <property type="match status" value="2"/>
</dbReference>
<evidence type="ECO:0008006" key="4">
    <source>
        <dbReference type="Google" id="ProtNLM"/>
    </source>
</evidence>
<sequence>MKRWMIYTCLALLTSAAFADEMLDNELATLQHAWAKATYQTSKDQQEPAFKALTEQAHQLTTQHPDANEAMIWEAIVLSGYAKSMGPLHPMNALKAAEQARDLLLASIKTNPQALHGSAYTTLGSLYFRVPGWPIGFGDKKKGREYLEKALQLNPTGIDSNYFYADFLRAQGDYSQAVTYYQKALQAPARPGREDADAGRKQEIEEGLRLAQSKLK</sequence>
<keyword evidence="3" id="KW-1185">Reference proteome</keyword>
<feature type="chain" id="PRO_5047265753" description="Tetratricopeptide repeat protein" evidence="1">
    <location>
        <begin position="20"/>
        <end position="216"/>
    </location>
</feature>
<dbReference type="InterPro" id="IPR011990">
    <property type="entry name" value="TPR-like_helical_dom_sf"/>
</dbReference>
<feature type="signal peptide" evidence="1">
    <location>
        <begin position="1"/>
        <end position="19"/>
    </location>
</feature>
<comment type="caution">
    <text evidence="2">The sequence shown here is derived from an EMBL/GenBank/DDBJ whole genome shotgun (WGS) entry which is preliminary data.</text>
</comment>
<dbReference type="Proteomes" id="UP001597106">
    <property type="component" value="Unassembled WGS sequence"/>
</dbReference>
<dbReference type="EMBL" id="JBHTJW010000002">
    <property type="protein sequence ID" value="MFD0929535.1"/>
    <property type="molecule type" value="Genomic_DNA"/>
</dbReference>
<evidence type="ECO:0000313" key="3">
    <source>
        <dbReference type="Proteomes" id="UP001597106"/>
    </source>
</evidence>
<protein>
    <recommendedName>
        <fullName evidence="4">Tetratricopeptide repeat protein</fullName>
    </recommendedName>
</protein>
<dbReference type="RefSeq" id="WP_379075188.1">
    <property type="nucleotide sequence ID" value="NZ_JBHTJW010000002.1"/>
</dbReference>
<evidence type="ECO:0000313" key="2">
    <source>
        <dbReference type="EMBL" id="MFD0929535.1"/>
    </source>
</evidence>
<dbReference type="Gene3D" id="1.25.40.10">
    <property type="entry name" value="Tetratricopeptide repeat domain"/>
    <property type="match status" value="1"/>
</dbReference>
<proteinExistence type="predicted"/>
<accession>A0ABW3GIJ5</accession>
<organism evidence="2 3">
    <name type="scientific">Methylophilus glucosoxydans</name>
    <dbReference type="NCBI Taxonomy" id="752553"/>
    <lineage>
        <taxon>Bacteria</taxon>
        <taxon>Pseudomonadati</taxon>
        <taxon>Pseudomonadota</taxon>
        <taxon>Betaproteobacteria</taxon>
        <taxon>Nitrosomonadales</taxon>
        <taxon>Methylophilaceae</taxon>
        <taxon>Methylophilus</taxon>
    </lineage>
</organism>
<dbReference type="InterPro" id="IPR019734">
    <property type="entry name" value="TPR_rpt"/>
</dbReference>
<evidence type="ECO:0000256" key="1">
    <source>
        <dbReference type="SAM" id="SignalP"/>
    </source>
</evidence>
<keyword evidence="1" id="KW-0732">Signal</keyword>